<evidence type="ECO:0000256" key="9">
    <source>
        <dbReference type="RuleBase" id="RU000454"/>
    </source>
</evidence>
<keyword evidence="4 9" id="KW-0378">Hydrolase</keyword>
<dbReference type="AlphaFoldDB" id="M8CK39"/>
<dbReference type="EnsemblPlants" id="EMT27697">
    <property type="protein sequence ID" value="EMT27697"/>
    <property type="gene ID" value="F775_31628"/>
</dbReference>
<dbReference type="PANTHER" id="PTHR47966:SF27">
    <property type="entry name" value="PEPTIDASE A1 DOMAIN-CONTAINING PROTEIN"/>
    <property type="match status" value="1"/>
</dbReference>
<dbReference type="InterPro" id="IPR011001">
    <property type="entry name" value="Saposin-like"/>
</dbReference>
<dbReference type="FunFam" id="2.40.70.10:FF:000115">
    <property type="entry name" value="Lysosomal aspartic protease"/>
    <property type="match status" value="1"/>
</dbReference>
<dbReference type="Gene3D" id="2.40.70.10">
    <property type="entry name" value="Acid Proteases"/>
    <property type="match status" value="2"/>
</dbReference>
<sequence>MAAAGHLMLLSCVLLHALLAGPAEGLGHAVALKNHLNAQYYGEVGVGTPPQNFTVIFDTGSADFWVPSSKCFLSIGCYLHASYKASKSATYKKNGKRVALRYGTGAISGYLSQDNVQVGGVVVKNQDFIEATREPSITFMFRKFDGILGLGFKEIARGGVEPVWYNMVNQHLVGSPVFSFWFNRHASEGQGGEIVFGGIDPKHHKEEHKYVPVTKKGYWQFDMGDVLIGGKSTAIADSGTSLLVGPTAIITQINEKIGAPGIFSQECKEVASQYGQRILDLLLNEIDPTKICPSVGLCTHSGTQGVRPQISKDVLLRHHLPIKANLLLLVPISTETTHHVLGDLWISSNGSFGIRTVVDDETGRSNDAMCHVCEMAVMWAKNQLAQDQTQDLILKYINTLCGYIPSPMGESSVDCKRLASMPDVAFSIGGKKFALTPEQYILKIGEGDATKCISGFVAMDIPPPRGPICLLFCYKHSKYWDSWNLRLSTLTTRTFYGRILGDIFMGAYHTVFDYGKMKVGFAKAA</sequence>
<accession>M8CK39</accession>
<evidence type="ECO:0000256" key="7">
    <source>
        <dbReference type="PIRSR" id="PIRSR601461-1"/>
    </source>
</evidence>
<evidence type="ECO:0000256" key="8">
    <source>
        <dbReference type="PIRSR" id="PIRSR601461-2"/>
    </source>
</evidence>
<feature type="active site" evidence="7">
    <location>
        <position position="58"/>
    </location>
</feature>
<dbReference type="PROSITE" id="PS50015">
    <property type="entry name" value="SAP_B"/>
    <property type="match status" value="2"/>
</dbReference>
<evidence type="ECO:0000256" key="5">
    <source>
        <dbReference type="ARBA" id="ARBA00023145"/>
    </source>
</evidence>
<dbReference type="InterPro" id="IPR008139">
    <property type="entry name" value="SaposinB_dom"/>
</dbReference>
<dbReference type="InterPro" id="IPR008138">
    <property type="entry name" value="SapB_2"/>
</dbReference>
<feature type="active site" evidence="7">
    <location>
        <position position="237"/>
    </location>
</feature>
<evidence type="ECO:0000256" key="4">
    <source>
        <dbReference type="ARBA" id="ARBA00022801"/>
    </source>
</evidence>
<dbReference type="PRINTS" id="PR00792">
    <property type="entry name" value="PEPSIN"/>
</dbReference>
<keyword evidence="2 9" id="KW-0645">Protease</keyword>
<dbReference type="PROSITE" id="PS00141">
    <property type="entry name" value="ASP_PROTEASE"/>
    <property type="match status" value="2"/>
</dbReference>
<dbReference type="InterPro" id="IPR021109">
    <property type="entry name" value="Peptidase_aspartic_dom_sf"/>
</dbReference>
<feature type="disulfide bond" evidence="8">
    <location>
        <begin position="71"/>
        <end position="77"/>
    </location>
</feature>
<dbReference type="GO" id="GO:0006508">
    <property type="term" value="P:proteolysis"/>
    <property type="evidence" value="ECO:0007669"/>
    <property type="project" value="UniProtKB-KW"/>
</dbReference>
<dbReference type="SUPFAM" id="SSF50630">
    <property type="entry name" value="Acid proteases"/>
    <property type="match status" value="1"/>
</dbReference>
<dbReference type="Gene3D" id="1.10.225.10">
    <property type="entry name" value="Saposin-like"/>
    <property type="match status" value="1"/>
</dbReference>
<evidence type="ECO:0000313" key="10">
    <source>
        <dbReference type="EnsemblPlants" id="EMT27697"/>
    </source>
</evidence>
<keyword evidence="5" id="KW-0865">Zymogen</keyword>
<dbReference type="GO" id="GO:0004190">
    <property type="term" value="F:aspartic-type endopeptidase activity"/>
    <property type="evidence" value="ECO:0007669"/>
    <property type="project" value="UniProtKB-KW"/>
</dbReference>
<dbReference type="SUPFAM" id="SSF47862">
    <property type="entry name" value="Saposin"/>
    <property type="match status" value="1"/>
</dbReference>
<dbReference type="Pfam" id="PF00026">
    <property type="entry name" value="Asp"/>
    <property type="match status" value="2"/>
</dbReference>
<organism evidence="10">
    <name type="scientific">Aegilops tauschii</name>
    <name type="common">Tausch's goatgrass</name>
    <name type="synonym">Aegilops squarrosa</name>
    <dbReference type="NCBI Taxonomy" id="37682"/>
    <lineage>
        <taxon>Eukaryota</taxon>
        <taxon>Viridiplantae</taxon>
        <taxon>Streptophyta</taxon>
        <taxon>Embryophyta</taxon>
        <taxon>Tracheophyta</taxon>
        <taxon>Spermatophyta</taxon>
        <taxon>Magnoliopsida</taxon>
        <taxon>Liliopsida</taxon>
        <taxon>Poales</taxon>
        <taxon>Poaceae</taxon>
        <taxon>BOP clade</taxon>
        <taxon>Pooideae</taxon>
        <taxon>Triticodae</taxon>
        <taxon>Triticeae</taxon>
        <taxon>Triticinae</taxon>
        <taxon>Aegilops</taxon>
    </lineage>
</organism>
<dbReference type="InterPro" id="IPR001461">
    <property type="entry name" value="Aspartic_peptidase_A1"/>
</dbReference>
<proteinExistence type="inferred from homology"/>
<keyword evidence="3 9" id="KW-0064">Aspartyl protease</keyword>
<name>M8CK39_AEGTA</name>
<dbReference type="PANTHER" id="PTHR47966">
    <property type="entry name" value="BETA-SITE APP-CLEAVING ENZYME, ISOFORM A-RELATED"/>
    <property type="match status" value="1"/>
</dbReference>
<dbReference type="InterPro" id="IPR033121">
    <property type="entry name" value="PEPTIDASE_A1"/>
</dbReference>
<dbReference type="InterPro" id="IPR001969">
    <property type="entry name" value="Aspartic_peptidase_AS"/>
</dbReference>
<dbReference type="GO" id="GO:0006629">
    <property type="term" value="P:lipid metabolic process"/>
    <property type="evidence" value="ECO:0007669"/>
    <property type="project" value="InterPro"/>
</dbReference>
<dbReference type="PROSITE" id="PS51767">
    <property type="entry name" value="PEPTIDASE_A1"/>
    <property type="match status" value="1"/>
</dbReference>
<comment type="similarity">
    <text evidence="1 9">Belongs to the peptidase A1 family.</text>
</comment>
<evidence type="ECO:0000256" key="1">
    <source>
        <dbReference type="ARBA" id="ARBA00007447"/>
    </source>
</evidence>
<reference evidence="10" key="1">
    <citation type="submission" date="2015-06" db="UniProtKB">
        <authorList>
            <consortium name="EnsemblPlants"/>
        </authorList>
    </citation>
    <scope>IDENTIFICATION</scope>
</reference>
<evidence type="ECO:0000256" key="2">
    <source>
        <dbReference type="ARBA" id="ARBA00022670"/>
    </source>
</evidence>
<evidence type="ECO:0000256" key="6">
    <source>
        <dbReference type="ARBA" id="ARBA00023157"/>
    </source>
</evidence>
<keyword evidence="6 8" id="KW-1015">Disulfide bond</keyword>
<dbReference type="Pfam" id="PF03489">
    <property type="entry name" value="SapB_2"/>
    <property type="match status" value="1"/>
</dbReference>
<evidence type="ECO:0000256" key="3">
    <source>
        <dbReference type="ARBA" id="ARBA00022750"/>
    </source>
</evidence>
<protein>
    <submittedName>
        <fullName evidence="10">Aspartic proteinase oryzasin-1</fullName>
    </submittedName>
</protein>